<proteinExistence type="predicted"/>
<dbReference type="PANTHER" id="PTHR11085">
    <property type="entry name" value="NAD-DEPENDENT PROTEIN DEACYLASE SIRTUIN-5, MITOCHONDRIAL-RELATED"/>
    <property type="match status" value="1"/>
</dbReference>
<evidence type="ECO:0000256" key="3">
    <source>
        <dbReference type="PROSITE-ProRule" id="PRU00236"/>
    </source>
</evidence>
<keyword evidence="3" id="KW-0479">Metal-binding</keyword>
<dbReference type="InterPro" id="IPR050134">
    <property type="entry name" value="NAD-dep_sirtuin_deacylases"/>
</dbReference>
<feature type="binding site" evidence="3">
    <location>
        <position position="193"/>
    </location>
    <ligand>
        <name>Zn(2+)</name>
        <dbReference type="ChEBI" id="CHEBI:29105"/>
    </ligand>
</feature>
<dbReference type="GO" id="GO:0005634">
    <property type="term" value="C:nucleus"/>
    <property type="evidence" value="ECO:0007669"/>
    <property type="project" value="TreeGrafter"/>
</dbReference>
<dbReference type="Pfam" id="PF02146">
    <property type="entry name" value="SIR2"/>
    <property type="match status" value="1"/>
</dbReference>
<evidence type="ECO:0000313" key="6">
    <source>
        <dbReference type="Proteomes" id="UP001165289"/>
    </source>
</evidence>
<dbReference type="EMBL" id="JAKMXF010000255">
    <property type="protein sequence ID" value="KAI6653787.1"/>
    <property type="molecule type" value="Genomic_DNA"/>
</dbReference>
<dbReference type="Proteomes" id="UP001165289">
    <property type="component" value="Unassembled WGS sequence"/>
</dbReference>
<accession>A0AAV7JY36</accession>
<reference evidence="5 6" key="1">
    <citation type="journal article" date="2023" name="BMC Biol.">
        <title>The compact genome of the sponge Oopsacas minuta (Hexactinellida) is lacking key metazoan core genes.</title>
        <authorList>
            <person name="Santini S."/>
            <person name="Schenkelaars Q."/>
            <person name="Jourda C."/>
            <person name="Duchesne M."/>
            <person name="Belahbib H."/>
            <person name="Rocher C."/>
            <person name="Selva M."/>
            <person name="Riesgo A."/>
            <person name="Vervoort M."/>
            <person name="Leys S.P."/>
            <person name="Kodjabachian L."/>
            <person name="Le Bivic A."/>
            <person name="Borchiellini C."/>
            <person name="Claverie J.M."/>
            <person name="Renard E."/>
        </authorList>
    </citation>
    <scope>NUCLEOTIDE SEQUENCE [LARGE SCALE GENOMIC DNA]</scope>
    <source>
        <strain evidence="5">SPO-2</strain>
    </source>
</reference>
<sequence>MIRILKYLKHNLYIRDLVYTNQQFNNKHTHDNVPTTLLQILKRLGELRYKKIVCLVGAGLSTASGIPDFRTPGSGIYDNLQKYNLPYPEAIFELNYFLQNPTPFYQFCKDIYPGKHMPCLAHKFLKLLEDKNILLRVYTQNIDGLELLAGLSPERVIEAHGGFSSASCSYCGQAHDIEIVKGKILSDQFPIVCEQKLCQGYVKPDIVMFGENLPSRFFTLQPEDFSECDLLLVAGTSLIVQPFGGLVHSPAEHVPRVLINRDLVYPFSYMKRDRDNDYILKADIIESIRRLMLAADWRQELLELSNDKS</sequence>
<dbReference type="PANTHER" id="PTHR11085:SF7">
    <property type="entry name" value="NAD-DEPENDENT PROTEIN DEACETYLASE"/>
    <property type="match status" value="1"/>
</dbReference>
<dbReference type="Gene3D" id="3.30.1600.10">
    <property type="entry name" value="SIR2/SIRT2 'Small Domain"/>
    <property type="match status" value="1"/>
</dbReference>
<feature type="binding site" evidence="3">
    <location>
        <position position="198"/>
    </location>
    <ligand>
        <name>Zn(2+)</name>
        <dbReference type="ChEBI" id="CHEBI:29105"/>
    </ligand>
</feature>
<dbReference type="GO" id="GO:0017136">
    <property type="term" value="F:histone deacetylase activity, NAD-dependent"/>
    <property type="evidence" value="ECO:0007669"/>
    <property type="project" value="TreeGrafter"/>
</dbReference>
<dbReference type="InterPro" id="IPR003000">
    <property type="entry name" value="Sirtuin"/>
</dbReference>
<feature type="active site" description="Proton acceptor" evidence="3">
    <location>
        <position position="160"/>
    </location>
</feature>
<dbReference type="InterPro" id="IPR026591">
    <property type="entry name" value="Sirtuin_cat_small_dom_sf"/>
</dbReference>
<comment type="caution">
    <text evidence="5">The sequence shown here is derived from an EMBL/GenBank/DDBJ whole genome shotgun (WGS) entry which is preliminary data.</text>
</comment>
<dbReference type="GO" id="GO:0070403">
    <property type="term" value="F:NAD+ binding"/>
    <property type="evidence" value="ECO:0007669"/>
    <property type="project" value="InterPro"/>
</dbReference>
<name>A0AAV7JY36_9METZ</name>
<protein>
    <submittedName>
        <fullName evidence="5">NAD-dependent protein deacetylase sirtuin-3-like</fullName>
    </submittedName>
</protein>
<evidence type="ECO:0000256" key="2">
    <source>
        <dbReference type="ARBA" id="ARBA00023027"/>
    </source>
</evidence>
<keyword evidence="3" id="KW-0862">Zinc</keyword>
<evidence type="ECO:0000313" key="5">
    <source>
        <dbReference type="EMBL" id="KAI6653787.1"/>
    </source>
</evidence>
<organism evidence="5 6">
    <name type="scientific">Oopsacas minuta</name>
    <dbReference type="NCBI Taxonomy" id="111878"/>
    <lineage>
        <taxon>Eukaryota</taxon>
        <taxon>Metazoa</taxon>
        <taxon>Porifera</taxon>
        <taxon>Hexactinellida</taxon>
        <taxon>Hexasterophora</taxon>
        <taxon>Lyssacinosida</taxon>
        <taxon>Leucopsacidae</taxon>
        <taxon>Oopsacas</taxon>
    </lineage>
</organism>
<dbReference type="PROSITE" id="PS50305">
    <property type="entry name" value="SIRTUIN"/>
    <property type="match status" value="1"/>
</dbReference>
<feature type="domain" description="Deacetylase sirtuin-type" evidence="4">
    <location>
        <begin position="30"/>
        <end position="305"/>
    </location>
</feature>
<keyword evidence="2" id="KW-0520">NAD</keyword>
<dbReference type="GO" id="GO:0046872">
    <property type="term" value="F:metal ion binding"/>
    <property type="evidence" value="ECO:0007669"/>
    <property type="project" value="UniProtKB-KW"/>
</dbReference>
<feature type="binding site" evidence="3">
    <location>
        <position position="171"/>
    </location>
    <ligand>
        <name>Zn(2+)</name>
        <dbReference type="ChEBI" id="CHEBI:29105"/>
    </ligand>
</feature>
<dbReference type="Gene3D" id="3.40.50.1220">
    <property type="entry name" value="TPP-binding domain"/>
    <property type="match status" value="1"/>
</dbReference>
<keyword evidence="1" id="KW-0808">Transferase</keyword>
<dbReference type="AlphaFoldDB" id="A0AAV7JY36"/>
<dbReference type="InterPro" id="IPR026590">
    <property type="entry name" value="Ssirtuin_cat_dom"/>
</dbReference>
<dbReference type="SUPFAM" id="SSF52467">
    <property type="entry name" value="DHS-like NAD/FAD-binding domain"/>
    <property type="match status" value="1"/>
</dbReference>
<keyword evidence="6" id="KW-1185">Reference proteome</keyword>
<evidence type="ECO:0000256" key="1">
    <source>
        <dbReference type="ARBA" id="ARBA00022679"/>
    </source>
</evidence>
<evidence type="ECO:0000259" key="4">
    <source>
        <dbReference type="PROSITE" id="PS50305"/>
    </source>
</evidence>
<dbReference type="InterPro" id="IPR029035">
    <property type="entry name" value="DHS-like_NAD/FAD-binding_dom"/>
</dbReference>
<gene>
    <name evidence="5" type="ORF">LOD99_3291</name>
</gene>
<feature type="binding site" evidence="3">
    <location>
        <position position="168"/>
    </location>
    <ligand>
        <name>Zn(2+)</name>
        <dbReference type="ChEBI" id="CHEBI:29105"/>
    </ligand>
</feature>